<dbReference type="Gene3D" id="3.40.1280.10">
    <property type="match status" value="1"/>
</dbReference>
<dbReference type="OrthoDB" id="9794400at2"/>
<gene>
    <name evidence="5" type="ORF">DN068_20535</name>
</gene>
<dbReference type="GO" id="GO:0032259">
    <property type="term" value="P:methylation"/>
    <property type="evidence" value="ECO:0007669"/>
    <property type="project" value="UniProtKB-KW"/>
</dbReference>
<keyword evidence="2 5" id="KW-0808">Transferase</keyword>
<feature type="region of interest" description="Disordered" evidence="3">
    <location>
        <begin position="1"/>
        <end position="28"/>
    </location>
</feature>
<dbReference type="GO" id="GO:0006396">
    <property type="term" value="P:RNA processing"/>
    <property type="evidence" value="ECO:0007669"/>
    <property type="project" value="InterPro"/>
</dbReference>
<dbReference type="PANTHER" id="PTHR46429">
    <property type="entry name" value="23S RRNA (GUANOSINE-2'-O-)-METHYLTRANSFERASE RLMB"/>
    <property type="match status" value="1"/>
</dbReference>
<dbReference type="InterPro" id="IPR029026">
    <property type="entry name" value="tRNA_m1G_MTases_N"/>
</dbReference>
<dbReference type="PANTHER" id="PTHR46429:SF1">
    <property type="entry name" value="23S RRNA (GUANOSINE-2'-O-)-METHYLTRANSFERASE RLMB"/>
    <property type="match status" value="1"/>
</dbReference>
<evidence type="ECO:0000259" key="4">
    <source>
        <dbReference type="SMART" id="SM00967"/>
    </source>
</evidence>
<accession>A0A2W2ATQ9</accession>
<proteinExistence type="predicted"/>
<dbReference type="Pfam" id="PF08032">
    <property type="entry name" value="SpoU_sub_bind"/>
    <property type="match status" value="1"/>
</dbReference>
<dbReference type="InterPro" id="IPR001537">
    <property type="entry name" value="SpoU_MeTrfase"/>
</dbReference>
<dbReference type="NCBIfam" id="TIGR00186">
    <property type="entry name" value="rRNA_methyl_3"/>
    <property type="match status" value="1"/>
</dbReference>
<reference evidence="5 6" key="1">
    <citation type="submission" date="2018-06" db="EMBL/GenBank/DDBJ databases">
        <title>Mucibacter soli gen. nov., sp. nov., a new member of the family Chitinophagaceae producing mucin.</title>
        <authorList>
            <person name="Kim M.-K."/>
            <person name="Park S."/>
            <person name="Kim T.-S."/>
            <person name="Joung Y."/>
            <person name="Han J.-H."/>
            <person name="Kim S.B."/>
        </authorList>
    </citation>
    <scope>NUCLEOTIDE SEQUENCE [LARGE SCALE GENOMIC DNA]</scope>
    <source>
        <strain evidence="5 6">R1-15</strain>
    </source>
</reference>
<evidence type="ECO:0000256" key="2">
    <source>
        <dbReference type="ARBA" id="ARBA00022679"/>
    </source>
</evidence>
<dbReference type="Pfam" id="PF00588">
    <property type="entry name" value="SpoU_methylase"/>
    <property type="match status" value="1"/>
</dbReference>
<organism evidence="5 6">
    <name type="scientific">Taibaiella soli</name>
    <dbReference type="NCBI Taxonomy" id="1649169"/>
    <lineage>
        <taxon>Bacteria</taxon>
        <taxon>Pseudomonadati</taxon>
        <taxon>Bacteroidota</taxon>
        <taxon>Chitinophagia</taxon>
        <taxon>Chitinophagales</taxon>
        <taxon>Chitinophagaceae</taxon>
        <taxon>Taibaiella</taxon>
    </lineage>
</organism>
<comment type="caution">
    <text evidence="5">The sequence shown here is derived from an EMBL/GenBank/DDBJ whole genome shotgun (WGS) entry which is preliminary data.</text>
</comment>
<evidence type="ECO:0000313" key="5">
    <source>
        <dbReference type="EMBL" id="PZF71088.1"/>
    </source>
</evidence>
<feature type="domain" description="RNA 2-O ribose methyltransferase substrate binding" evidence="4">
    <location>
        <begin position="34"/>
        <end position="108"/>
    </location>
</feature>
<dbReference type="InterPro" id="IPR004441">
    <property type="entry name" value="rRNA_MeTrfase_TrmH"/>
</dbReference>
<dbReference type="RefSeq" id="WP_111000823.1">
    <property type="nucleotide sequence ID" value="NZ_QKTW01000027.1"/>
</dbReference>
<dbReference type="InterPro" id="IPR029064">
    <property type="entry name" value="Ribosomal_eL30-like_sf"/>
</dbReference>
<name>A0A2W2ATQ9_9BACT</name>
<dbReference type="CDD" id="cd18103">
    <property type="entry name" value="SpoU-like_RlmB"/>
    <property type="match status" value="1"/>
</dbReference>
<keyword evidence="6" id="KW-1185">Reference proteome</keyword>
<dbReference type="EMBL" id="QKTW01000027">
    <property type="protein sequence ID" value="PZF71088.1"/>
    <property type="molecule type" value="Genomic_DNA"/>
</dbReference>
<sequence length="275" mass="29988">MKQERREHSKQASGKGKPNTYANRSPKPVRSLPLLIGRKPVMEALEQGTTIEKLFLLRTATGPEINSIKQLAKERNIPISQVPVEKLDSFTKAQHQGVVAWTSLLQYVELQDAISHVVDKGETPLFMLLDGVTDVRNVGAIARTALCCGAQGLILPTSHAASLTEEAIKTSAGALHKIMLCRIPSVQQAMDVLRLNGIQILGTEMRGSVPVYESNLKVPSAIVMGAEDTGISKEVLKRADQLIRIPMATNFDSLNVSVAAGMIMYEALRQRTLDV</sequence>
<keyword evidence="1 5" id="KW-0489">Methyltransferase</keyword>
<dbReference type="GO" id="GO:0003723">
    <property type="term" value="F:RNA binding"/>
    <property type="evidence" value="ECO:0007669"/>
    <property type="project" value="InterPro"/>
</dbReference>
<dbReference type="Proteomes" id="UP000248745">
    <property type="component" value="Unassembled WGS sequence"/>
</dbReference>
<dbReference type="InterPro" id="IPR029028">
    <property type="entry name" value="Alpha/beta_knot_MTases"/>
</dbReference>
<evidence type="ECO:0000256" key="1">
    <source>
        <dbReference type="ARBA" id="ARBA00022603"/>
    </source>
</evidence>
<evidence type="ECO:0000313" key="6">
    <source>
        <dbReference type="Proteomes" id="UP000248745"/>
    </source>
</evidence>
<dbReference type="SUPFAM" id="SSF55315">
    <property type="entry name" value="L30e-like"/>
    <property type="match status" value="1"/>
</dbReference>
<dbReference type="SUPFAM" id="SSF75217">
    <property type="entry name" value="alpha/beta knot"/>
    <property type="match status" value="1"/>
</dbReference>
<dbReference type="InterPro" id="IPR013123">
    <property type="entry name" value="SpoU_subst-bd"/>
</dbReference>
<dbReference type="AlphaFoldDB" id="A0A2W2ATQ9"/>
<dbReference type="SMART" id="SM00967">
    <property type="entry name" value="SpoU_sub_bind"/>
    <property type="match status" value="1"/>
</dbReference>
<feature type="compositionally biased region" description="Basic and acidic residues" evidence="3">
    <location>
        <begin position="1"/>
        <end position="10"/>
    </location>
</feature>
<dbReference type="Gene3D" id="3.30.1330.30">
    <property type="match status" value="1"/>
</dbReference>
<dbReference type="GO" id="GO:0005829">
    <property type="term" value="C:cytosol"/>
    <property type="evidence" value="ECO:0007669"/>
    <property type="project" value="TreeGrafter"/>
</dbReference>
<evidence type="ECO:0000256" key="3">
    <source>
        <dbReference type="SAM" id="MobiDB-lite"/>
    </source>
</evidence>
<protein>
    <submittedName>
        <fullName evidence="5">23S rRNA (Guanosine(2251)-2'-O)-methyltransferase RlmB</fullName>
    </submittedName>
</protein>
<dbReference type="GO" id="GO:0008173">
    <property type="term" value="F:RNA methyltransferase activity"/>
    <property type="evidence" value="ECO:0007669"/>
    <property type="project" value="InterPro"/>
</dbReference>